<keyword evidence="2" id="KW-0472">Membrane</keyword>
<gene>
    <name evidence="3" type="ORF">I5677_00030</name>
</gene>
<dbReference type="PROSITE" id="PS00018">
    <property type="entry name" value="EF_HAND_1"/>
    <property type="match status" value="1"/>
</dbReference>
<dbReference type="GO" id="GO:0000428">
    <property type="term" value="C:DNA-directed RNA polymerase complex"/>
    <property type="evidence" value="ECO:0007669"/>
    <property type="project" value="UniProtKB-KW"/>
</dbReference>
<reference evidence="3" key="1">
    <citation type="submission" date="2020-12" db="EMBL/GenBank/DDBJ databases">
        <title>M. sibirica DSM 26468T genome.</title>
        <authorList>
            <person name="Thieme N."/>
            <person name="Rettenmaier R."/>
            <person name="Zverlov V."/>
            <person name="Liebl W."/>
        </authorList>
    </citation>
    <scope>NUCLEOTIDE SEQUENCE</scope>
    <source>
        <strain evidence="3">DSM 26468</strain>
    </source>
</reference>
<feature type="compositionally biased region" description="Acidic residues" evidence="1">
    <location>
        <begin position="67"/>
        <end position="89"/>
    </location>
</feature>
<evidence type="ECO:0000313" key="3">
    <source>
        <dbReference type="EMBL" id="MBH1939273.1"/>
    </source>
</evidence>
<feature type="transmembrane region" description="Helical" evidence="2">
    <location>
        <begin position="7"/>
        <end position="25"/>
    </location>
</feature>
<keyword evidence="4" id="KW-1185">Reference proteome</keyword>
<proteinExistence type="predicted"/>
<evidence type="ECO:0000256" key="2">
    <source>
        <dbReference type="SAM" id="Phobius"/>
    </source>
</evidence>
<sequence length="89" mass="10267">MKKFGKFIFGTLSIATVAAGAYYLYKNFIKKDTTDDFDDFEDDFEDFDIDDEDDMDSREYVSINITSDEEEVSAEPETQDDVDASEEEK</sequence>
<organism evidence="3 4">
    <name type="scientific">Mobilitalea sibirica</name>
    <dbReference type="NCBI Taxonomy" id="1462919"/>
    <lineage>
        <taxon>Bacteria</taxon>
        <taxon>Bacillati</taxon>
        <taxon>Bacillota</taxon>
        <taxon>Clostridia</taxon>
        <taxon>Lachnospirales</taxon>
        <taxon>Lachnospiraceae</taxon>
        <taxon>Mobilitalea</taxon>
    </lineage>
</organism>
<comment type="caution">
    <text evidence="3">The sequence shown here is derived from an EMBL/GenBank/DDBJ whole genome shotgun (WGS) entry which is preliminary data.</text>
</comment>
<dbReference type="RefSeq" id="WP_197659510.1">
    <property type="nucleotide sequence ID" value="NZ_JAEAGR010000001.1"/>
</dbReference>
<evidence type="ECO:0000256" key="1">
    <source>
        <dbReference type="SAM" id="MobiDB-lite"/>
    </source>
</evidence>
<dbReference type="Proteomes" id="UP000623269">
    <property type="component" value="Unassembled WGS sequence"/>
</dbReference>
<keyword evidence="2" id="KW-0812">Transmembrane</keyword>
<dbReference type="InterPro" id="IPR018247">
    <property type="entry name" value="EF_Hand_1_Ca_BS"/>
</dbReference>
<feature type="region of interest" description="Disordered" evidence="1">
    <location>
        <begin position="64"/>
        <end position="89"/>
    </location>
</feature>
<protein>
    <submittedName>
        <fullName evidence="3">DNA-directed RNA polymerase subunit delta</fullName>
    </submittedName>
</protein>
<keyword evidence="2" id="KW-1133">Transmembrane helix</keyword>
<name>A0A8J7KZ35_9FIRM</name>
<evidence type="ECO:0000313" key="4">
    <source>
        <dbReference type="Proteomes" id="UP000623269"/>
    </source>
</evidence>
<accession>A0A8J7KZ35</accession>
<keyword evidence="3" id="KW-0240">DNA-directed RNA polymerase</keyword>
<keyword evidence="3" id="KW-0804">Transcription</keyword>
<dbReference type="EMBL" id="JAEAGR010000001">
    <property type="protein sequence ID" value="MBH1939273.1"/>
    <property type="molecule type" value="Genomic_DNA"/>
</dbReference>
<dbReference type="AlphaFoldDB" id="A0A8J7KZ35"/>